<feature type="domain" description="HTH araC/xylS-type" evidence="4">
    <location>
        <begin position="31"/>
        <end position="129"/>
    </location>
</feature>
<gene>
    <name evidence="5" type="ORF">ACFFHM_04635</name>
</gene>
<dbReference type="PROSITE" id="PS01124">
    <property type="entry name" value="HTH_ARAC_FAMILY_2"/>
    <property type="match status" value="1"/>
</dbReference>
<dbReference type="PANTHER" id="PTHR43280:SF28">
    <property type="entry name" value="HTH-TYPE TRANSCRIPTIONAL ACTIVATOR RHAS"/>
    <property type="match status" value="1"/>
</dbReference>
<protein>
    <submittedName>
        <fullName evidence="5">Helix-turn-helix transcriptional regulator</fullName>
    </submittedName>
</protein>
<dbReference type="PANTHER" id="PTHR43280">
    <property type="entry name" value="ARAC-FAMILY TRANSCRIPTIONAL REGULATOR"/>
    <property type="match status" value="1"/>
</dbReference>
<dbReference type="RefSeq" id="WP_335962024.1">
    <property type="nucleotide sequence ID" value="NZ_JAXBLX010000023.1"/>
</dbReference>
<dbReference type="Gene3D" id="1.10.10.60">
    <property type="entry name" value="Homeodomain-like"/>
    <property type="match status" value="2"/>
</dbReference>
<evidence type="ECO:0000259" key="4">
    <source>
        <dbReference type="PROSITE" id="PS01124"/>
    </source>
</evidence>
<dbReference type="SUPFAM" id="SSF46689">
    <property type="entry name" value="Homeodomain-like"/>
    <property type="match status" value="2"/>
</dbReference>
<sequence>MLLSEIIMNFPVETKTTTFPSANSEKMNRLKKVLEYIDQHFREKLTIKELGLIIQLSEGHLSRFFKSLVQMTPIDYINTIRINKAAKLLKETDHTILEISLEVGFDNTSYFIRTFKRQKNVRRLNFERTSFHNLY</sequence>
<dbReference type="InterPro" id="IPR009057">
    <property type="entry name" value="Homeodomain-like_sf"/>
</dbReference>
<dbReference type="Pfam" id="PF12833">
    <property type="entry name" value="HTH_18"/>
    <property type="match status" value="1"/>
</dbReference>
<keyword evidence="2" id="KW-0238">DNA-binding</keyword>
<dbReference type="EMBL" id="JBHLUX010000013">
    <property type="protein sequence ID" value="MFC0469837.1"/>
    <property type="molecule type" value="Genomic_DNA"/>
</dbReference>
<proteinExistence type="predicted"/>
<comment type="caution">
    <text evidence="5">The sequence shown here is derived from an EMBL/GenBank/DDBJ whole genome shotgun (WGS) entry which is preliminary data.</text>
</comment>
<dbReference type="InterPro" id="IPR018060">
    <property type="entry name" value="HTH_AraC"/>
</dbReference>
<keyword evidence="1" id="KW-0805">Transcription regulation</keyword>
<dbReference type="Proteomes" id="UP001589838">
    <property type="component" value="Unassembled WGS sequence"/>
</dbReference>
<keyword evidence="6" id="KW-1185">Reference proteome</keyword>
<evidence type="ECO:0000256" key="2">
    <source>
        <dbReference type="ARBA" id="ARBA00023125"/>
    </source>
</evidence>
<organism evidence="5 6">
    <name type="scientific">Halalkalibacter kiskunsagensis</name>
    <dbReference type="NCBI Taxonomy" id="1548599"/>
    <lineage>
        <taxon>Bacteria</taxon>
        <taxon>Bacillati</taxon>
        <taxon>Bacillota</taxon>
        <taxon>Bacilli</taxon>
        <taxon>Bacillales</taxon>
        <taxon>Bacillaceae</taxon>
        <taxon>Halalkalibacter</taxon>
    </lineage>
</organism>
<evidence type="ECO:0000313" key="5">
    <source>
        <dbReference type="EMBL" id="MFC0469837.1"/>
    </source>
</evidence>
<keyword evidence="3" id="KW-0804">Transcription</keyword>
<name>A0ABV6K953_9BACI</name>
<dbReference type="SMART" id="SM00342">
    <property type="entry name" value="HTH_ARAC"/>
    <property type="match status" value="1"/>
</dbReference>
<evidence type="ECO:0000313" key="6">
    <source>
        <dbReference type="Proteomes" id="UP001589838"/>
    </source>
</evidence>
<evidence type="ECO:0000256" key="3">
    <source>
        <dbReference type="ARBA" id="ARBA00023163"/>
    </source>
</evidence>
<reference evidence="5 6" key="1">
    <citation type="submission" date="2024-09" db="EMBL/GenBank/DDBJ databases">
        <authorList>
            <person name="Sun Q."/>
            <person name="Mori K."/>
        </authorList>
    </citation>
    <scope>NUCLEOTIDE SEQUENCE [LARGE SCALE GENOMIC DNA]</scope>
    <source>
        <strain evidence="5 6">NCAIM B.02610</strain>
    </source>
</reference>
<evidence type="ECO:0000256" key="1">
    <source>
        <dbReference type="ARBA" id="ARBA00023015"/>
    </source>
</evidence>
<accession>A0ABV6K953</accession>